<keyword evidence="7 13" id="KW-0067">ATP-binding</keyword>
<organism evidence="17 18">
    <name type="scientific">Streptohalobacillus salinus</name>
    <dbReference type="NCBI Taxonomy" id="621096"/>
    <lineage>
        <taxon>Bacteria</taxon>
        <taxon>Bacillati</taxon>
        <taxon>Bacillota</taxon>
        <taxon>Bacilli</taxon>
        <taxon>Bacillales</taxon>
        <taxon>Bacillaceae</taxon>
        <taxon>Streptohalobacillus</taxon>
    </lineage>
</organism>
<accession>A0A2V3WAK3</accession>
<dbReference type="Pfam" id="PF12705">
    <property type="entry name" value="PDDEXK_1"/>
    <property type="match status" value="1"/>
</dbReference>
<comment type="catalytic activity">
    <reaction evidence="11 13">
        <text>Couples ATP hydrolysis with the unwinding of duplex DNA by translocating in the 3'-5' direction.</text>
        <dbReference type="EC" id="5.6.2.4"/>
    </reaction>
</comment>
<keyword evidence="18" id="KW-1185">Reference proteome</keyword>
<dbReference type="InterPro" id="IPR014017">
    <property type="entry name" value="DNA_helicase_UvrD-like_C"/>
</dbReference>
<evidence type="ECO:0000256" key="9">
    <source>
        <dbReference type="ARBA" id="ARBA00023204"/>
    </source>
</evidence>
<keyword evidence="4 13" id="KW-0378">Hydrolase</keyword>
<evidence type="ECO:0000259" key="16">
    <source>
        <dbReference type="PROSITE" id="PS51217"/>
    </source>
</evidence>
<feature type="domain" description="UvrD-like helicase C-terminal" evidence="16">
    <location>
        <begin position="500"/>
        <end position="798"/>
    </location>
</feature>
<evidence type="ECO:0000256" key="2">
    <source>
        <dbReference type="ARBA" id="ARBA00022741"/>
    </source>
</evidence>
<dbReference type="GO" id="GO:0005829">
    <property type="term" value="C:cytosol"/>
    <property type="evidence" value="ECO:0007669"/>
    <property type="project" value="TreeGrafter"/>
</dbReference>
<dbReference type="Pfam" id="PF00580">
    <property type="entry name" value="UvrD-helicase"/>
    <property type="match status" value="1"/>
</dbReference>
<evidence type="ECO:0000313" key="18">
    <source>
        <dbReference type="Proteomes" id="UP000247922"/>
    </source>
</evidence>
<proteinExistence type="inferred from homology"/>
<keyword evidence="2 13" id="KW-0547">Nucleotide-binding</keyword>
<comment type="similarity">
    <text evidence="13">Belongs to the helicase family. AddA subfamily.</text>
</comment>
<evidence type="ECO:0000259" key="15">
    <source>
        <dbReference type="PROSITE" id="PS51198"/>
    </source>
</evidence>
<keyword evidence="8 13" id="KW-0238">DNA-binding</keyword>
<keyword evidence="6 13" id="KW-0269">Exonuclease</keyword>
<dbReference type="EC" id="5.6.2.4" evidence="13"/>
<dbReference type="EC" id="3.1.-.-" evidence="13"/>
<dbReference type="Gene3D" id="3.40.50.300">
    <property type="entry name" value="P-loop containing nucleotide triphosphate hydrolases"/>
    <property type="match status" value="4"/>
</dbReference>
<dbReference type="InterPro" id="IPR000212">
    <property type="entry name" value="DNA_helicase_UvrD/REP"/>
</dbReference>
<dbReference type="GO" id="GO:0008408">
    <property type="term" value="F:3'-5' exonuclease activity"/>
    <property type="evidence" value="ECO:0007669"/>
    <property type="project" value="UniProtKB-UniRule"/>
</dbReference>
<dbReference type="PANTHER" id="PTHR11070">
    <property type="entry name" value="UVRD / RECB / PCRA DNA HELICASE FAMILY MEMBER"/>
    <property type="match status" value="1"/>
</dbReference>
<dbReference type="EMBL" id="QJJR01000005">
    <property type="protein sequence ID" value="PXW91437.1"/>
    <property type="molecule type" value="Genomic_DNA"/>
</dbReference>
<keyword evidence="10 13" id="KW-0413">Isomerase</keyword>
<dbReference type="InterPro" id="IPR014016">
    <property type="entry name" value="UvrD-like_ATP-bd"/>
</dbReference>
<evidence type="ECO:0000256" key="1">
    <source>
        <dbReference type="ARBA" id="ARBA00022722"/>
    </source>
</evidence>
<dbReference type="InterPro" id="IPR011335">
    <property type="entry name" value="Restrct_endonuc-II-like"/>
</dbReference>
<dbReference type="InterPro" id="IPR038726">
    <property type="entry name" value="PDDEXK_AddAB-type"/>
</dbReference>
<dbReference type="Pfam" id="PF13361">
    <property type="entry name" value="UvrD_C"/>
    <property type="match status" value="1"/>
</dbReference>
<keyword evidence="1 13" id="KW-0540">Nuclease</keyword>
<evidence type="ECO:0000256" key="13">
    <source>
        <dbReference type="HAMAP-Rule" id="MF_01451"/>
    </source>
</evidence>
<evidence type="ECO:0000256" key="7">
    <source>
        <dbReference type="ARBA" id="ARBA00022840"/>
    </source>
</evidence>
<dbReference type="GO" id="GO:0043138">
    <property type="term" value="F:3'-5' DNA helicase activity"/>
    <property type="evidence" value="ECO:0007669"/>
    <property type="project" value="UniProtKB-UniRule"/>
</dbReference>
<dbReference type="GO" id="GO:0000724">
    <property type="term" value="P:double-strand break repair via homologous recombination"/>
    <property type="evidence" value="ECO:0007669"/>
    <property type="project" value="UniProtKB-UniRule"/>
</dbReference>
<dbReference type="Proteomes" id="UP000247922">
    <property type="component" value="Unassembled WGS sequence"/>
</dbReference>
<comment type="subunit">
    <text evidence="13">Heterodimer of AddA and AddB/RexB.</text>
</comment>
<dbReference type="GO" id="GO:0016887">
    <property type="term" value="F:ATP hydrolysis activity"/>
    <property type="evidence" value="ECO:0007669"/>
    <property type="project" value="RHEA"/>
</dbReference>
<dbReference type="PROSITE" id="PS51198">
    <property type="entry name" value="UVRD_HELICASE_ATP_BIND"/>
    <property type="match status" value="1"/>
</dbReference>
<gene>
    <name evidence="13" type="primary">addA</name>
    <name evidence="17" type="ORF">DES38_10558</name>
</gene>
<evidence type="ECO:0000256" key="3">
    <source>
        <dbReference type="ARBA" id="ARBA00022763"/>
    </source>
</evidence>
<dbReference type="GO" id="GO:0003690">
    <property type="term" value="F:double-stranded DNA binding"/>
    <property type="evidence" value="ECO:0007669"/>
    <property type="project" value="UniProtKB-UniRule"/>
</dbReference>
<feature type="domain" description="UvrD-like helicase ATP-binding" evidence="15">
    <location>
        <begin position="2"/>
        <end position="472"/>
    </location>
</feature>
<dbReference type="SUPFAM" id="SSF52540">
    <property type="entry name" value="P-loop containing nucleoside triphosphate hydrolases"/>
    <property type="match status" value="1"/>
</dbReference>
<evidence type="ECO:0000256" key="6">
    <source>
        <dbReference type="ARBA" id="ARBA00022839"/>
    </source>
</evidence>
<evidence type="ECO:0000313" key="17">
    <source>
        <dbReference type="EMBL" id="PXW91437.1"/>
    </source>
</evidence>
<feature type="binding site" evidence="14">
    <location>
        <begin position="23"/>
        <end position="30"/>
    </location>
    <ligand>
        <name>ATP</name>
        <dbReference type="ChEBI" id="CHEBI:30616"/>
    </ligand>
</feature>
<comment type="catalytic activity">
    <reaction evidence="12 13">
        <text>ATP + H2O = ADP + phosphate + H(+)</text>
        <dbReference type="Rhea" id="RHEA:13065"/>
        <dbReference type="ChEBI" id="CHEBI:15377"/>
        <dbReference type="ChEBI" id="CHEBI:15378"/>
        <dbReference type="ChEBI" id="CHEBI:30616"/>
        <dbReference type="ChEBI" id="CHEBI:43474"/>
        <dbReference type="ChEBI" id="CHEBI:456216"/>
        <dbReference type="EC" id="5.6.2.4"/>
    </reaction>
</comment>
<dbReference type="PANTHER" id="PTHR11070:SF48">
    <property type="entry name" value="ATP-DEPENDENT HELICASE_NUCLEASE SUBUNIT A"/>
    <property type="match status" value="1"/>
</dbReference>
<dbReference type="Gene3D" id="1.10.274.50">
    <property type="match status" value="1"/>
</dbReference>
<sequence>MPQWTDEQKQAIYTKGHDTLVAAAAGSGKTAVLVERIIQKVIDLDDPVNIDELLVATFTNAAAQEMRNRVQQALESALEENPTSTHLKKQTTLLQQASISTLHAFCLDLVKRHSYLIDIDPGFRIADNLEADLLRQEVIDDLFETWYSDSHPQQSDFFNVVERFSNDRNDKDVETLILKLYDFAMQNPWPETWLSHVAETYHVEEDQLLTYPWFNVLSQSIDDALLEAENYLEKALQLTKNVDGPYHYAEAVEFDLEQLQQLKGQKAIGWSELYRGMETLSFKSLSRKSVDCDPALKAKTKDYRNQAKDRLTDLKQQLFTRSLEDYLADMAELYPTIQQLVTLVKVFRENYQAVKRDKGLVDFSDLEHFALAVLTQKTSEGFEKTEIAKQLETKYKEVLVDEYQDTNMVQETILQAITKDDPGNLFMVGDVKQSIYRFRHAEPSLFLTKYKMFYDQHHSGERIDLAKNFRSRKELLAGANFIFRQLFDENVGEMNYDAESELIYGNLNYDEAKKNDPEVELVIVDRNDNEVDDDAGETTVDLRKAELEARIYAEKINSWIGRGAMEPAVIFDKDTLERRPCRYRDIVILLRSMTSAPVVMEELKKQGIPVYAELQTGYLQAIEIQVMVNVLKIIDNTKQDIPLASVLKSPIVGLNEEELTQIRLMDKKASFHDCFKLYLEAGGNDKLKERLNRFKNQLSDWKNRNQIGALSDLIWYIYRDSGYYDFVSGMPGGRQRQANLRALYDRARGYEETSFRGLYRFLRMIERMEERGEDLGAARALGEQEDVVRITTIHKSKGLEYPIVILGAMDKNFNQQDLKAKYLLHKDLGFASKYIDPEKRIMYPTLIYQAIKHHMKRELWAEEMRVLYVALTRAKEKLVMIGTVANFEKKQAAYQEVIDAQDWVLPADIRLKSSSYLDWVAYSLVRHPAGQVLRVKADETDTQGAVFTGDDALFKVEQHGVHRYHTEDVEKAKTVVDLEAVINHEAPLPKTDEADNQFVKHRLNYQYPHQAATIHRAKQSVTEIKRRLTEPDPYAADELLREVKPLKKERPRFMQGTKKLTAAEKGTAMHTVMQHLPFDKPLTEATLNHFIDQLIEKELLTYEQGEAIDRAKILAFLASPVIDALNKAKIIEREVPFSLMLNTEDVYQNWEGASEQVFLQGVIDLLVKTDQGWTIVDYKTDTITGAFTAAKRKQLVERYRVQLDLYTKAIETILAITIHKRFLYFFDVNQLVEVE</sequence>
<evidence type="ECO:0000256" key="10">
    <source>
        <dbReference type="ARBA" id="ARBA00023235"/>
    </source>
</evidence>
<reference evidence="17 18" key="1">
    <citation type="submission" date="2018-05" db="EMBL/GenBank/DDBJ databases">
        <title>Genomic Encyclopedia of Type Strains, Phase IV (KMG-IV): sequencing the most valuable type-strain genomes for metagenomic binning, comparative biology and taxonomic classification.</title>
        <authorList>
            <person name="Goeker M."/>
        </authorList>
    </citation>
    <scope>NUCLEOTIDE SEQUENCE [LARGE SCALE GENOMIC DNA]</scope>
    <source>
        <strain evidence="17 18">DSM 22440</strain>
    </source>
</reference>
<name>A0A2V3WAK3_9BACI</name>
<dbReference type="GO" id="GO:0005524">
    <property type="term" value="F:ATP binding"/>
    <property type="evidence" value="ECO:0007669"/>
    <property type="project" value="UniProtKB-UniRule"/>
</dbReference>
<dbReference type="Gene3D" id="3.90.320.10">
    <property type="match status" value="1"/>
</dbReference>
<evidence type="ECO:0000256" key="12">
    <source>
        <dbReference type="ARBA" id="ARBA00048988"/>
    </source>
</evidence>
<dbReference type="RefSeq" id="WP_110251218.1">
    <property type="nucleotide sequence ID" value="NZ_QJJR01000005.1"/>
</dbReference>
<dbReference type="InterPro" id="IPR014152">
    <property type="entry name" value="AddA"/>
</dbReference>
<comment type="cofactor">
    <cofactor evidence="13">
        <name>Mg(2+)</name>
        <dbReference type="ChEBI" id="CHEBI:18420"/>
    </cofactor>
</comment>
<dbReference type="NCBIfam" id="TIGR02785">
    <property type="entry name" value="addA_Gpos"/>
    <property type="match status" value="1"/>
</dbReference>
<dbReference type="AlphaFoldDB" id="A0A2V3WAK3"/>
<keyword evidence="9 13" id="KW-0234">DNA repair</keyword>
<dbReference type="InterPro" id="IPR011604">
    <property type="entry name" value="PDDEXK-like_dom_sf"/>
</dbReference>
<dbReference type="InterPro" id="IPR027417">
    <property type="entry name" value="P-loop_NTPase"/>
</dbReference>
<comment type="caution">
    <text evidence="17">The sequence shown here is derived from an EMBL/GenBank/DDBJ whole genome shotgun (WGS) entry which is preliminary data.</text>
</comment>
<dbReference type="GO" id="GO:0033202">
    <property type="term" value="C:DNA helicase complex"/>
    <property type="evidence" value="ECO:0007669"/>
    <property type="project" value="TreeGrafter"/>
</dbReference>
<keyword evidence="5 13" id="KW-0347">Helicase</keyword>
<protein>
    <recommendedName>
        <fullName evidence="13">ATP-dependent helicase/nuclease subunit A</fullName>
        <ecNumber evidence="13">3.1.-.-</ecNumber>
        <ecNumber evidence="13">5.6.2.4</ecNumber>
    </recommendedName>
    <alternativeName>
        <fullName evidence="13">ATP-dependent helicase/nuclease AddA</fullName>
    </alternativeName>
    <alternativeName>
        <fullName evidence="13">DNA 3'-5' helicase AddA</fullName>
    </alternativeName>
</protein>
<dbReference type="PROSITE" id="PS51217">
    <property type="entry name" value="UVRD_HELICASE_CTER"/>
    <property type="match status" value="1"/>
</dbReference>
<comment type="function">
    <text evidence="13">The heterodimer acts as both an ATP-dependent DNA helicase and an ATP-dependent, dual-direction single-stranded exonuclease. Recognizes the chi site generating a DNA molecule suitable for the initiation of homologous recombination. The AddA nuclease domain is required for chi fragment generation; this subunit has the helicase and 3' -&gt; 5' nuclease activities.</text>
</comment>
<evidence type="ECO:0000256" key="4">
    <source>
        <dbReference type="ARBA" id="ARBA00022801"/>
    </source>
</evidence>
<keyword evidence="3 13" id="KW-0227">DNA damage</keyword>
<evidence type="ECO:0000256" key="11">
    <source>
        <dbReference type="ARBA" id="ARBA00034617"/>
    </source>
</evidence>
<evidence type="ECO:0000256" key="5">
    <source>
        <dbReference type="ARBA" id="ARBA00022806"/>
    </source>
</evidence>
<dbReference type="SUPFAM" id="SSF52980">
    <property type="entry name" value="Restriction endonuclease-like"/>
    <property type="match status" value="1"/>
</dbReference>
<dbReference type="FunFam" id="3.40.50.300:FF:001236">
    <property type="entry name" value="ATP-dependent helicase/nuclease subunit A"/>
    <property type="match status" value="1"/>
</dbReference>
<dbReference type="HAMAP" id="MF_01451">
    <property type="entry name" value="AddA"/>
    <property type="match status" value="1"/>
</dbReference>
<evidence type="ECO:0000256" key="8">
    <source>
        <dbReference type="ARBA" id="ARBA00023125"/>
    </source>
</evidence>
<evidence type="ECO:0000256" key="14">
    <source>
        <dbReference type="PROSITE-ProRule" id="PRU00560"/>
    </source>
</evidence>
<dbReference type="OrthoDB" id="9810135at2"/>